<dbReference type="InterPro" id="IPR030400">
    <property type="entry name" value="Sedolisin_dom"/>
</dbReference>
<dbReference type="SUPFAM" id="SSF52743">
    <property type="entry name" value="Subtilisin-like"/>
    <property type="match status" value="1"/>
</dbReference>
<feature type="active site" description="Charge relay system" evidence="10">
    <location>
        <position position="552"/>
    </location>
</feature>
<comment type="cofactor">
    <cofactor evidence="1">
        <name>Ca(2+)</name>
        <dbReference type="ChEBI" id="CHEBI:29108"/>
    </cofactor>
</comment>
<keyword evidence="11" id="KW-1133">Transmembrane helix</keyword>
<keyword evidence="4 10" id="KW-0378">Hydrolase</keyword>
<keyword evidence="6" id="KW-0106">Calcium</keyword>
<protein>
    <recommendedName>
        <fullName evidence="9">subtilisin</fullName>
        <ecNumber evidence="9">3.4.21.62</ecNumber>
    </recommendedName>
</protein>
<evidence type="ECO:0000256" key="12">
    <source>
        <dbReference type="SAM" id="SignalP"/>
    </source>
</evidence>
<dbReference type="GO" id="GO:0046872">
    <property type="term" value="F:metal ion binding"/>
    <property type="evidence" value="ECO:0007669"/>
    <property type="project" value="UniProtKB-KW"/>
</dbReference>
<feature type="transmembrane region" description="Helical" evidence="11">
    <location>
        <begin position="676"/>
        <end position="699"/>
    </location>
</feature>
<dbReference type="GO" id="GO:0006508">
    <property type="term" value="P:proteolysis"/>
    <property type="evidence" value="ECO:0007669"/>
    <property type="project" value="UniProtKB-KW"/>
</dbReference>
<feature type="signal peptide" evidence="12">
    <location>
        <begin position="1"/>
        <end position="20"/>
    </location>
</feature>
<dbReference type="PANTHER" id="PTHR14218">
    <property type="entry name" value="PROTEASE S8 TRIPEPTIDYL PEPTIDASE I CLN2"/>
    <property type="match status" value="1"/>
</dbReference>
<dbReference type="PANTHER" id="PTHR14218:SF15">
    <property type="entry name" value="TRIPEPTIDYL-PEPTIDASE 1"/>
    <property type="match status" value="1"/>
</dbReference>
<dbReference type="SMART" id="SM00944">
    <property type="entry name" value="Pro-kuma_activ"/>
    <property type="match status" value="1"/>
</dbReference>
<evidence type="ECO:0000256" key="4">
    <source>
        <dbReference type="ARBA" id="ARBA00022801"/>
    </source>
</evidence>
<evidence type="ECO:0000256" key="3">
    <source>
        <dbReference type="ARBA" id="ARBA00022723"/>
    </source>
</evidence>
<reference evidence="14" key="2">
    <citation type="submission" date="2019-06" db="EMBL/GenBank/DDBJ databases">
        <title>Genomics analysis of Aphanomyces spp. identifies a new class of oomycete effector associated with host adaptation.</title>
        <authorList>
            <person name="Gaulin E."/>
        </authorList>
    </citation>
    <scope>NUCLEOTIDE SEQUENCE</scope>
    <source>
        <strain evidence="14">CBS 578.67</strain>
    </source>
</reference>
<evidence type="ECO:0000256" key="6">
    <source>
        <dbReference type="ARBA" id="ARBA00022837"/>
    </source>
</evidence>
<accession>A0A485LHA5</accession>
<proteinExistence type="predicted"/>
<evidence type="ECO:0000313" key="16">
    <source>
        <dbReference type="Proteomes" id="UP000332933"/>
    </source>
</evidence>
<organism evidence="15 16">
    <name type="scientific">Aphanomyces stellatus</name>
    <dbReference type="NCBI Taxonomy" id="120398"/>
    <lineage>
        <taxon>Eukaryota</taxon>
        <taxon>Sar</taxon>
        <taxon>Stramenopiles</taxon>
        <taxon>Oomycota</taxon>
        <taxon>Saprolegniomycetes</taxon>
        <taxon>Saprolegniales</taxon>
        <taxon>Verrucalvaceae</taxon>
        <taxon>Aphanomyces</taxon>
    </lineage>
</organism>
<keyword evidence="11" id="KW-0812">Transmembrane</keyword>
<evidence type="ECO:0000256" key="10">
    <source>
        <dbReference type="PROSITE-ProRule" id="PRU01032"/>
    </source>
</evidence>
<evidence type="ECO:0000256" key="9">
    <source>
        <dbReference type="ARBA" id="ARBA00023619"/>
    </source>
</evidence>
<keyword evidence="2 10" id="KW-0645">Protease</keyword>
<sequence length="720" mass="78266">MMLGRATLVVALLLRTGTDCAVLPPFTSPGWEHTHRRLAADANVTFWFGVRAEHPQMLLSAFENISNPIYAHIQYMQYLSLTETNALTRPPKQALDTIKSWLRGFDVDYSEATNVMVVQGPIAKIEELAQTHLAEFVVKASSAASNDVDKESRAKKVGQNGAHVQISSGKHNVVTHTPGHKAHVEMEATVDDGDSNQHTSPSSSGYHRALKAATAIHLPDHVHRHVAFLSLNLPSTTGRSFQAHRHLSAMEDAASEALKSSSAMTPAKLRRLYGVPPPRDLQVHVATQSLAAFYLNSFNEDDIAGFYATFNESIAPTYVLSRGNRVNNASDPRSEASLDLQYMTAIAPNATTTVWSMGGTNPFSTLDEPFVAWAEDVLADPSPPLVHSLSYSDDETHLHAIAPEYMAAFDNLLQKMAIRGLSILAASGDDGVMGLAYRQQNLTVHDACARSGPEWPSSSPYVTSVGATMLDGDREIVCMAGRDGRITSGGGFSNIYTRPTYQHRAVEAYVRQLDLPASFYNKDGRGYPDIAAHGNRYRVRVGGKWKLISGTSAACPLVAGMVTLWNDRRLVAGKAPLGFLNPLLYTIRDLYPNAAFHDVVHGNNADGKIKADGSVPHCDHSFPATPNWDAVTGLGTPRFQQLSTLTYNAEVLAALKELQDTTAIEHSDQGSAAPTAYTTIAIGVVVVALMAFAMGFWVGTRRGRVLYSKLEPMEDRPHTP</sequence>
<evidence type="ECO:0000256" key="7">
    <source>
        <dbReference type="ARBA" id="ARBA00023145"/>
    </source>
</evidence>
<evidence type="ECO:0000256" key="1">
    <source>
        <dbReference type="ARBA" id="ARBA00001913"/>
    </source>
</evidence>
<dbReference type="EC" id="3.4.21.62" evidence="9"/>
<dbReference type="EMBL" id="VJMH01006957">
    <property type="protein sequence ID" value="KAF0687147.1"/>
    <property type="molecule type" value="Genomic_DNA"/>
</dbReference>
<dbReference type="AlphaFoldDB" id="A0A485LHA5"/>
<dbReference type="InterPro" id="IPR000209">
    <property type="entry name" value="Peptidase_S8/S53_dom"/>
</dbReference>
<feature type="active site" description="Charge relay system" evidence="10">
    <location>
        <position position="339"/>
    </location>
</feature>
<keyword evidence="12" id="KW-0732">Signal</keyword>
<dbReference type="EMBL" id="CAADRA010006983">
    <property type="protein sequence ID" value="VFT97792.1"/>
    <property type="molecule type" value="Genomic_DNA"/>
</dbReference>
<dbReference type="PROSITE" id="PS51695">
    <property type="entry name" value="SEDOLISIN"/>
    <property type="match status" value="1"/>
</dbReference>
<dbReference type="GO" id="GO:0004252">
    <property type="term" value="F:serine-type endopeptidase activity"/>
    <property type="evidence" value="ECO:0007669"/>
    <property type="project" value="UniProtKB-UniRule"/>
</dbReference>
<keyword evidence="11" id="KW-0472">Membrane</keyword>
<keyword evidence="7" id="KW-0865">Zymogen</keyword>
<evidence type="ECO:0000256" key="11">
    <source>
        <dbReference type="SAM" id="Phobius"/>
    </source>
</evidence>
<name>A0A485LHA5_9STRA</name>
<dbReference type="Gene3D" id="3.40.50.200">
    <property type="entry name" value="Peptidase S8/S53 domain"/>
    <property type="match status" value="1"/>
</dbReference>
<dbReference type="InterPro" id="IPR036852">
    <property type="entry name" value="Peptidase_S8/S53_dom_sf"/>
</dbReference>
<comment type="catalytic activity">
    <reaction evidence="8">
        <text>Hydrolysis of proteins with broad specificity for peptide bonds, and a preference for a large uncharged residue in P1. Hydrolyzes peptide amides.</text>
        <dbReference type="EC" id="3.4.21.62"/>
    </reaction>
</comment>
<dbReference type="GO" id="GO:0008240">
    <property type="term" value="F:tripeptidyl-peptidase activity"/>
    <property type="evidence" value="ECO:0007669"/>
    <property type="project" value="TreeGrafter"/>
</dbReference>
<reference evidence="15 16" key="1">
    <citation type="submission" date="2019-03" db="EMBL/GenBank/DDBJ databases">
        <authorList>
            <person name="Gaulin E."/>
            <person name="Dumas B."/>
        </authorList>
    </citation>
    <scope>NUCLEOTIDE SEQUENCE [LARGE SCALE GENOMIC DNA]</scope>
    <source>
        <strain evidence="15">CBS 568.67</strain>
    </source>
</reference>
<evidence type="ECO:0000256" key="8">
    <source>
        <dbReference type="ARBA" id="ARBA00023529"/>
    </source>
</evidence>
<dbReference type="InterPro" id="IPR023828">
    <property type="entry name" value="Peptidase_S8_Ser-AS"/>
</dbReference>
<keyword evidence="5 10" id="KW-0720">Serine protease</keyword>
<evidence type="ECO:0000313" key="14">
    <source>
        <dbReference type="EMBL" id="KAF0687147.1"/>
    </source>
</evidence>
<dbReference type="InterPro" id="IPR015366">
    <property type="entry name" value="S53_propep"/>
</dbReference>
<dbReference type="OrthoDB" id="409122at2759"/>
<feature type="active site" description="Charge relay system" evidence="10">
    <location>
        <position position="335"/>
    </location>
</feature>
<dbReference type="PROSITE" id="PS00138">
    <property type="entry name" value="SUBTILASE_SER"/>
    <property type="match status" value="1"/>
</dbReference>
<dbReference type="CDD" id="cd04056">
    <property type="entry name" value="Peptidases_S53"/>
    <property type="match status" value="1"/>
</dbReference>
<evidence type="ECO:0000259" key="13">
    <source>
        <dbReference type="PROSITE" id="PS51695"/>
    </source>
</evidence>
<dbReference type="SUPFAM" id="SSF54897">
    <property type="entry name" value="Protease propeptides/inhibitors"/>
    <property type="match status" value="1"/>
</dbReference>
<dbReference type="Pfam" id="PF00082">
    <property type="entry name" value="Peptidase_S8"/>
    <property type="match status" value="1"/>
</dbReference>
<keyword evidence="3" id="KW-0479">Metal-binding</keyword>
<gene>
    <name evidence="15" type="primary">Aste57867_21118</name>
    <name evidence="14" type="ORF">As57867_021050</name>
    <name evidence="15" type="ORF">ASTE57867_21118</name>
</gene>
<comment type="caution">
    <text evidence="10">Lacks conserved residue(s) required for the propagation of feature annotation.</text>
</comment>
<feature type="domain" description="Peptidase S53" evidence="13">
    <location>
        <begin position="263"/>
        <end position="649"/>
    </location>
</feature>
<keyword evidence="16" id="KW-1185">Reference proteome</keyword>
<dbReference type="InterPro" id="IPR050819">
    <property type="entry name" value="Tripeptidyl-peptidase_I"/>
</dbReference>
<dbReference type="Pfam" id="PF09286">
    <property type="entry name" value="Pro-kuma_activ"/>
    <property type="match status" value="1"/>
</dbReference>
<dbReference type="Proteomes" id="UP000332933">
    <property type="component" value="Unassembled WGS sequence"/>
</dbReference>
<evidence type="ECO:0000256" key="2">
    <source>
        <dbReference type="ARBA" id="ARBA00022670"/>
    </source>
</evidence>
<feature type="chain" id="PRO_5033437637" description="subtilisin" evidence="12">
    <location>
        <begin position="21"/>
        <end position="720"/>
    </location>
</feature>
<evidence type="ECO:0000256" key="5">
    <source>
        <dbReference type="ARBA" id="ARBA00022825"/>
    </source>
</evidence>
<evidence type="ECO:0000313" key="15">
    <source>
        <dbReference type="EMBL" id="VFT97792.1"/>
    </source>
</evidence>